<gene>
    <name evidence="2" type="ORF">J0M35_16850</name>
</gene>
<accession>A0A8J7TPH0</accession>
<comment type="caution">
    <text evidence="2">The sequence shown here is derived from an EMBL/GenBank/DDBJ whole genome shotgun (WGS) entry which is preliminary data.</text>
</comment>
<keyword evidence="1" id="KW-1133">Transmembrane helix</keyword>
<name>A0A8J7TPH0_9BACT</name>
<organism evidence="2 3">
    <name type="scientific">Candidatus Obscuribacter phosphatis</name>
    <dbReference type="NCBI Taxonomy" id="1906157"/>
    <lineage>
        <taxon>Bacteria</taxon>
        <taxon>Bacillati</taxon>
        <taxon>Candidatus Melainabacteria</taxon>
        <taxon>Candidatus Obscuribacterales</taxon>
        <taxon>Candidatus Obscuribacteraceae</taxon>
        <taxon>Candidatus Obscuribacter</taxon>
    </lineage>
</organism>
<keyword evidence="1" id="KW-0472">Membrane</keyword>
<keyword evidence="1" id="KW-0812">Transmembrane</keyword>
<dbReference type="AlphaFoldDB" id="A0A8J7TPH0"/>
<feature type="transmembrane region" description="Helical" evidence="1">
    <location>
        <begin position="26"/>
        <end position="46"/>
    </location>
</feature>
<evidence type="ECO:0000313" key="2">
    <source>
        <dbReference type="EMBL" id="MBN8662038.1"/>
    </source>
</evidence>
<evidence type="ECO:0000256" key="1">
    <source>
        <dbReference type="SAM" id="Phobius"/>
    </source>
</evidence>
<protein>
    <recommendedName>
        <fullName evidence="4">Flp family type IVb pilin</fullName>
    </recommendedName>
</protein>
<proteinExistence type="predicted"/>
<evidence type="ECO:0000313" key="3">
    <source>
        <dbReference type="Proteomes" id="UP000664277"/>
    </source>
</evidence>
<dbReference type="Proteomes" id="UP000664277">
    <property type="component" value="Unassembled WGS sequence"/>
</dbReference>
<evidence type="ECO:0008006" key="4">
    <source>
        <dbReference type="Google" id="ProtNLM"/>
    </source>
</evidence>
<dbReference type="EMBL" id="JAFLCK010000029">
    <property type="protein sequence ID" value="MBN8662038.1"/>
    <property type="molecule type" value="Genomic_DNA"/>
</dbReference>
<reference evidence="2" key="1">
    <citation type="submission" date="2021-02" db="EMBL/GenBank/DDBJ databases">
        <title>Genome-Resolved Metagenomics of a Microbial Community Performing Photosynthetic Biological Nutrient Removal.</title>
        <authorList>
            <person name="Mcdaniel E.A."/>
        </authorList>
    </citation>
    <scope>NUCLEOTIDE SEQUENCE</scope>
    <source>
        <strain evidence="2">UWPOB_OBS1</strain>
    </source>
</reference>
<sequence>MNNLKVCLWQTKQLSARKKRSRAQALTEYATLIAFVSILCALAFSFTSGKIGPAVSEAFHTTARQLDGLSSAATNAS</sequence>